<dbReference type="InterPro" id="IPR036465">
    <property type="entry name" value="vWFA_dom_sf"/>
</dbReference>
<organism evidence="2 3">
    <name type="scientific">Sphingomonas abaci</name>
    <dbReference type="NCBI Taxonomy" id="237611"/>
    <lineage>
        <taxon>Bacteria</taxon>
        <taxon>Pseudomonadati</taxon>
        <taxon>Pseudomonadota</taxon>
        <taxon>Alphaproteobacteria</taxon>
        <taxon>Sphingomonadales</taxon>
        <taxon>Sphingomonadaceae</taxon>
        <taxon>Sphingomonas</taxon>
    </lineage>
</organism>
<name>A0A7W7AFD3_9SPHN</name>
<keyword evidence="3" id="KW-1185">Reference proteome</keyword>
<dbReference type="AlphaFoldDB" id="A0A7W7AFD3"/>
<dbReference type="Proteomes" id="UP000574769">
    <property type="component" value="Unassembled WGS sequence"/>
</dbReference>
<dbReference type="Pfam" id="PF13400">
    <property type="entry name" value="Tad"/>
    <property type="match status" value="1"/>
</dbReference>
<feature type="domain" description="Putative Flp pilus-assembly TadG-like N-terminal" evidence="1">
    <location>
        <begin position="6"/>
        <end position="50"/>
    </location>
</feature>
<accession>A0A7W7AFD3</accession>
<comment type="caution">
    <text evidence="2">The sequence shown here is derived from an EMBL/GenBank/DDBJ whole genome shotgun (WGS) entry which is preliminary data.</text>
</comment>
<dbReference type="RefSeq" id="WP_246359977.1">
    <property type="nucleotide sequence ID" value="NZ_JACHNY010000001.1"/>
</dbReference>
<reference evidence="2 3" key="1">
    <citation type="submission" date="2020-08" db="EMBL/GenBank/DDBJ databases">
        <title>Genomic Encyclopedia of Type Strains, Phase IV (KMG-IV): sequencing the most valuable type-strain genomes for metagenomic binning, comparative biology and taxonomic classification.</title>
        <authorList>
            <person name="Goeker M."/>
        </authorList>
    </citation>
    <scope>NUCLEOTIDE SEQUENCE [LARGE SCALE GENOMIC DNA]</scope>
    <source>
        <strain evidence="2 3">DSM 15867</strain>
    </source>
</reference>
<dbReference type="EMBL" id="JACHNY010000001">
    <property type="protein sequence ID" value="MBB4615921.1"/>
    <property type="molecule type" value="Genomic_DNA"/>
</dbReference>
<proteinExistence type="predicted"/>
<gene>
    <name evidence="2" type="ORF">GGQ96_000027</name>
</gene>
<dbReference type="InterPro" id="IPR028087">
    <property type="entry name" value="Tad_N"/>
</dbReference>
<protein>
    <submittedName>
        <fullName evidence="2">Flp pilus assembly protein TadG</fullName>
    </submittedName>
</protein>
<dbReference type="Gene3D" id="3.40.50.410">
    <property type="entry name" value="von Willebrand factor, type A domain"/>
    <property type="match status" value="2"/>
</dbReference>
<dbReference type="SUPFAM" id="SSF53300">
    <property type="entry name" value="vWA-like"/>
    <property type="match status" value="1"/>
</dbReference>
<evidence type="ECO:0000313" key="3">
    <source>
        <dbReference type="Proteomes" id="UP000574769"/>
    </source>
</evidence>
<evidence type="ECO:0000313" key="2">
    <source>
        <dbReference type="EMBL" id="MBB4615921.1"/>
    </source>
</evidence>
<sequence length="605" mass="65330">MRDVAGNTLAIMAIALIPLTAMAGAGVDSARLYVVKSRLQQACDAGALAGRKFLLDSNSTTLDANAAKQAQQFFANNFTTGYMQSGTPKFVPTKTADNQVAGTASVTVPMTISKMMAASDVTLTVTCEARYDVADADVMFVLDTTGSMACTTADGTAGCSQPVDSYTTNGNTAYNVREKNGSKLSGLRSAVLSFYDTLNGNIDPSTHVRYGFVTYSSTVNVGAAIRAVASNAFVSQWNYNSRRLLDTDNYLSTSQYNRNDLNYSSCMALNGTRSPAKGFTTQGTASTFQTSYANGSCYVEEKKYGPMWRYELVTLDVSQYVAGASVPDPSKITGARSTWQGCIEERNTNVASSFDINNLPPDLDPDLAPTSNDTRWRPLWPDVFYYRGNYSSVDYGGNSTNPYGDYYASPRRATDILSNMLMYENISSGFVSCGKAAQRLTTMSRDDISAYVNANDFRAQGGTYHDVGMIWGTRMISPGGIFKGDTVAWPGRNEPNRYIVFMTDGDMSPNGAIYGTYGNENYDKRVSGNSPGDDLANHNARFVAECAAAKARNITVFVVGFGQSLTQQLTQCASPGKAYYASDNASLQTAFKTIANQVAMLRVSK</sequence>
<evidence type="ECO:0000259" key="1">
    <source>
        <dbReference type="Pfam" id="PF13400"/>
    </source>
</evidence>